<dbReference type="InterPro" id="IPR001930">
    <property type="entry name" value="Peptidase_M1"/>
</dbReference>
<keyword evidence="9" id="KW-0645">Protease</keyword>
<dbReference type="GO" id="GO:0005737">
    <property type="term" value="C:cytoplasm"/>
    <property type="evidence" value="ECO:0007669"/>
    <property type="project" value="TreeGrafter"/>
</dbReference>
<feature type="binding site" evidence="23">
    <location>
        <position position="1270"/>
    </location>
    <ligand>
        <name>Zn(2+)</name>
        <dbReference type="ChEBI" id="CHEBI:29105"/>
        <note>catalytic</note>
    </ligand>
</feature>
<keyword evidence="18" id="KW-0472">Membrane</keyword>
<dbReference type="InterPro" id="IPR014782">
    <property type="entry name" value="Peptidase_M1_dom"/>
</dbReference>
<feature type="signal peptide" evidence="26">
    <location>
        <begin position="1"/>
        <end position="21"/>
    </location>
</feature>
<dbReference type="InterPro" id="IPR027268">
    <property type="entry name" value="Peptidase_M4/M1_CTD_sf"/>
</dbReference>
<feature type="domain" description="ERAP1-like C-terminal" evidence="28">
    <location>
        <begin position="2317"/>
        <end position="2537"/>
    </location>
</feature>
<keyword evidence="13" id="KW-0378">Hydrolase</keyword>
<reference evidence="30" key="1">
    <citation type="submission" date="2020-11" db="EMBL/GenBank/DDBJ databases">
        <authorList>
            <person name="Tran Van P."/>
        </authorList>
    </citation>
    <scope>NUCLEOTIDE SEQUENCE</scope>
</reference>
<gene>
    <name evidence="30" type="ORF">TCEB3V08_LOCUS5690</name>
</gene>
<evidence type="ECO:0000256" key="17">
    <source>
        <dbReference type="ARBA" id="ARBA00023049"/>
    </source>
</evidence>
<dbReference type="GO" id="GO:0016285">
    <property type="term" value="F:alanyl aminopeptidase activity"/>
    <property type="evidence" value="ECO:0007669"/>
    <property type="project" value="UniProtKB-EC"/>
</dbReference>
<evidence type="ECO:0000256" key="13">
    <source>
        <dbReference type="ARBA" id="ARBA00022801"/>
    </source>
</evidence>
<evidence type="ECO:0000256" key="15">
    <source>
        <dbReference type="ARBA" id="ARBA00022968"/>
    </source>
</evidence>
<dbReference type="SUPFAM" id="SSF55486">
    <property type="entry name" value="Metalloproteases ('zincins'), catalytic domain"/>
    <property type="match status" value="3"/>
</dbReference>
<dbReference type="InterPro" id="IPR045357">
    <property type="entry name" value="Aminopeptidase_N-like_N"/>
</dbReference>
<evidence type="ECO:0000256" key="7">
    <source>
        <dbReference type="ARBA" id="ARBA00022475"/>
    </source>
</evidence>
<dbReference type="GO" id="GO:0070006">
    <property type="term" value="F:metalloaminopeptidase activity"/>
    <property type="evidence" value="ECO:0007669"/>
    <property type="project" value="TreeGrafter"/>
</dbReference>
<evidence type="ECO:0000256" key="5">
    <source>
        <dbReference type="ARBA" id="ARBA00012564"/>
    </source>
</evidence>
<evidence type="ECO:0000256" key="10">
    <source>
        <dbReference type="ARBA" id="ARBA00022692"/>
    </source>
</evidence>
<dbReference type="PANTHER" id="PTHR11533">
    <property type="entry name" value="PROTEASE M1 ZINC METALLOPROTEASE"/>
    <property type="match status" value="1"/>
</dbReference>
<evidence type="ECO:0000256" key="9">
    <source>
        <dbReference type="ARBA" id="ARBA00022670"/>
    </source>
</evidence>
<evidence type="ECO:0000256" key="18">
    <source>
        <dbReference type="ARBA" id="ARBA00023136"/>
    </source>
</evidence>
<evidence type="ECO:0000256" key="20">
    <source>
        <dbReference type="ARBA" id="ARBA00023180"/>
    </source>
</evidence>
<dbReference type="GO" id="GO:0008270">
    <property type="term" value="F:zinc ion binding"/>
    <property type="evidence" value="ECO:0007669"/>
    <property type="project" value="InterPro"/>
</dbReference>
<keyword evidence="15" id="KW-0735">Signal-anchor</keyword>
<dbReference type="Gene3D" id="1.25.50.20">
    <property type="match status" value="4"/>
</dbReference>
<feature type="domain" description="Aminopeptidase N-like N-terminal" evidence="29">
    <location>
        <begin position="171"/>
        <end position="245"/>
    </location>
</feature>
<evidence type="ECO:0000256" key="3">
    <source>
        <dbReference type="ARBA" id="ARBA00004609"/>
    </source>
</evidence>
<organism evidence="30">
    <name type="scientific">Timema cristinae</name>
    <name type="common">Walking stick</name>
    <dbReference type="NCBI Taxonomy" id="61476"/>
    <lineage>
        <taxon>Eukaryota</taxon>
        <taxon>Metazoa</taxon>
        <taxon>Ecdysozoa</taxon>
        <taxon>Arthropoda</taxon>
        <taxon>Hexapoda</taxon>
        <taxon>Insecta</taxon>
        <taxon>Pterygota</taxon>
        <taxon>Neoptera</taxon>
        <taxon>Polyneoptera</taxon>
        <taxon>Phasmatodea</taxon>
        <taxon>Timematodea</taxon>
        <taxon>Timematoidea</taxon>
        <taxon>Timematidae</taxon>
        <taxon>Timema</taxon>
    </lineage>
</organism>
<evidence type="ECO:0000313" key="30">
    <source>
        <dbReference type="EMBL" id="CAD7400776.1"/>
    </source>
</evidence>
<evidence type="ECO:0000259" key="27">
    <source>
        <dbReference type="Pfam" id="PF01433"/>
    </source>
</evidence>
<feature type="active site" description="Proton acceptor" evidence="22">
    <location>
        <position position="1248"/>
    </location>
</feature>
<dbReference type="EC" id="3.4.11.2" evidence="5"/>
<keyword evidence="8" id="KW-0336">GPI-anchor</keyword>
<evidence type="ECO:0000256" key="26">
    <source>
        <dbReference type="SAM" id="SignalP"/>
    </source>
</evidence>
<feature type="chain" id="PRO_5030605611" description="Aminopeptidase N" evidence="26">
    <location>
        <begin position="22"/>
        <end position="2722"/>
    </location>
</feature>
<comment type="similarity">
    <text evidence="4">Belongs to the peptidase M1 family.</text>
</comment>
<evidence type="ECO:0000256" key="16">
    <source>
        <dbReference type="ARBA" id="ARBA00022989"/>
    </source>
</evidence>
<keyword evidence="14 23" id="KW-0862">Zinc</keyword>
<keyword evidence="7" id="KW-1003">Cell membrane</keyword>
<dbReference type="InterPro" id="IPR024571">
    <property type="entry name" value="ERAP1-like_C_dom"/>
</dbReference>
<feature type="domain" description="Aminopeptidase N-like N-terminal" evidence="29">
    <location>
        <begin position="1815"/>
        <end position="2006"/>
    </location>
</feature>
<dbReference type="CDD" id="cd09601">
    <property type="entry name" value="M1_APN-Q_like"/>
    <property type="match status" value="3"/>
</dbReference>
<keyword evidence="11 23" id="KW-0479">Metal-binding</keyword>
<feature type="binding site" evidence="23">
    <location>
        <position position="1251"/>
    </location>
    <ligand>
        <name>Zn(2+)</name>
        <dbReference type="ChEBI" id="CHEBI:29105"/>
        <note>catalytic</note>
    </ligand>
</feature>
<feature type="domain" description="Peptidase M1 membrane alanine aminopeptidase" evidence="27">
    <location>
        <begin position="1175"/>
        <end position="1399"/>
    </location>
</feature>
<dbReference type="FunFam" id="2.60.40.1730:FF:000012">
    <property type="entry name" value="Aminopeptidase N"/>
    <property type="match status" value="2"/>
</dbReference>
<dbReference type="GO" id="GO:0005886">
    <property type="term" value="C:plasma membrane"/>
    <property type="evidence" value="ECO:0007669"/>
    <property type="project" value="UniProtKB-SubCell"/>
</dbReference>
<feature type="compositionally biased region" description="Basic and acidic residues" evidence="25">
    <location>
        <begin position="2644"/>
        <end position="2653"/>
    </location>
</feature>
<dbReference type="PRINTS" id="PR00756">
    <property type="entry name" value="ALADIPTASE"/>
</dbReference>
<evidence type="ECO:0000256" key="24">
    <source>
        <dbReference type="PIRSR" id="PIRSR634016-4"/>
    </source>
</evidence>
<dbReference type="Gene3D" id="1.10.390.10">
    <property type="entry name" value="Neutral Protease Domain 2"/>
    <property type="match status" value="3"/>
</dbReference>
<dbReference type="GO" id="GO:0043171">
    <property type="term" value="P:peptide catabolic process"/>
    <property type="evidence" value="ECO:0007669"/>
    <property type="project" value="TreeGrafter"/>
</dbReference>
<feature type="domain" description="Peptidase M1 membrane alanine aminopeptidase" evidence="27">
    <location>
        <begin position="2038"/>
        <end position="2200"/>
    </location>
</feature>
<keyword evidence="12 26" id="KW-0732">Signal</keyword>
<evidence type="ECO:0000256" key="4">
    <source>
        <dbReference type="ARBA" id="ARBA00010136"/>
    </source>
</evidence>
<dbReference type="InterPro" id="IPR042097">
    <property type="entry name" value="Aminopeptidase_N-like_N_sf"/>
</dbReference>
<feature type="domain" description="Peptidase M1 membrane alanine aminopeptidase" evidence="27">
    <location>
        <begin position="277"/>
        <end position="501"/>
    </location>
</feature>
<keyword evidence="21" id="KW-0449">Lipoprotein</keyword>
<evidence type="ECO:0000256" key="1">
    <source>
        <dbReference type="ARBA" id="ARBA00000098"/>
    </source>
</evidence>
<dbReference type="InterPro" id="IPR034016">
    <property type="entry name" value="M1_APN-typ"/>
</dbReference>
<feature type="domain" description="Aminopeptidase N-like N-terminal" evidence="29">
    <location>
        <begin position="954"/>
        <end position="1143"/>
    </location>
</feature>
<feature type="domain" description="ERAP1-like C-terminal" evidence="28">
    <location>
        <begin position="1494"/>
        <end position="1772"/>
    </location>
</feature>
<feature type="region of interest" description="Disordered" evidence="25">
    <location>
        <begin position="2644"/>
        <end position="2668"/>
    </location>
</feature>
<evidence type="ECO:0000256" key="12">
    <source>
        <dbReference type="ARBA" id="ARBA00022729"/>
    </source>
</evidence>
<dbReference type="GO" id="GO:0005615">
    <property type="term" value="C:extracellular space"/>
    <property type="evidence" value="ECO:0007669"/>
    <property type="project" value="TreeGrafter"/>
</dbReference>
<dbReference type="SUPFAM" id="SSF63737">
    <property type="entry name" value="Leukotriene A4 hydrolase N-terminal domain"/>
    <property type="match status" value="3"/>
</dbReference>
<keyword evidence="19" id="KW-1015">Disulfide bond</keyword>
<accession>A0A7R9CQJ6</accession>
<dbReference type="Pfam" id="PF01433">
    <property type="entry name" value="Peptidase_M1"/>
    <property type="match status" value="3"/>
</dbReference>
<evidence type="ECO:0000256" key="8">
    <source>
        <dbReference type="ARBA" id="ARBA00022622"/>
    </source>
</evidence>
<evidence type="ECO:0000256" key="25">
    <source>
        <dbReference type="SAM" id="MobiDB-lite"/>
    </source>
</evidence>
<feature type="site" description="Transition state stabilizer" evidence="24">
    <location>
        <position position="1333"/>
    </location>
</feature>
<dbReference type="Pfam" id="PF11838">
    <property type="entry name" value="ERAP1_C"/>
    <property type="match status" value="3"/>
</dbReference>
<evidence type="ECO:0000256" key="2">
    <source>
        <dbReference type="ARBA" id="ARBA00004606"/>
    </source>
</evidence>
<dbReference type="Pfam" id="PF17900">
    <property type="entry name" value="Peptidase_M1_N"/>
    <property type="match status" value="3"/>
</dbReference>
<dbReference type="Gene3D" id="2.60.40.1730">
    <property type="entry name" value="tricorn interacting facor f3 domain"/>
    <property type="match status" value="3"/>
</dbReference>
<feature type="region of interest" description="Disordered" evidence="25">
    <location>
        <begin position="2701"/>
        <end position="2722"/>
    </location>
</feature>
<dbReference type="PANTHER" id="PTHR11533:SF290">
    <property type="entry name" value="AMINOPEPTIDASE"/>
    <property type="match status" value="1"/>
</dbReference>
<dbReference type="GO" id="GO:0006508">
    <property type="term" value="P:proteolysis"/>
    <property type="evidence" value="ECO:0007669"/>
    <property type="project" value="UniProtKB-KW"/>
</dbReference>
<comment type="catalytic activity">
    <reaction evidence="1">
        <text>Release of an N-terminal amino acid, Xaa-|-Yaa- from a peptide, amide or arylamide. Xaa is preferably Ala, but may be most amino acids including Pro (slow action). When a terminal hydrophobic residue is followed by a prolyl residue, the two may be released as an intact Xaa-Pro dipeptide.</text>
        <dbReference type="EC" id="3.4.11.2"/>
    </reaction>
</comment>
<evidence type="ECO:0000256" key="11">
    <source>
        <dbReference type="ARBA" id="ARBA00022723"/>
    </source>
</evidence>
<sequence>MILLRYDVLTVALLTITSVQAFWSSNQSDASRIRLRQFDLTQSSDNFYRINDAVDGPNVNNIETYFYGVRLSRTKQPNTDCQRRSSTDRYVITLIPNLDDGNFTFIGAVEITLNVTNATNSITVHANELEIDDESVSVHRLTDEVDLVVLGLSPDTGRHFFTVTVSEGLSRRWLASTQFQPTSARRAFPCFDEPGLKAIFKVSIGVDSGRHALANMPVESIIVDAESGIVWHHFQETPMPISTYLIAFVVSDFSNLSSSDGFYSTWQREAAVGQAQYSIEVTPRLMRALEAYTGQEYFLPKLDQVAVPDFDAGAMENWGLITYREQLILYVEGVSRAMDKQNVATIIAHELAHKWFGNLVSPKWWKYLWLNEGFATFFEYFTTASVETSWRLDHQFVPYAVQSALSSDSLQSSHPMTVDVGSPNEISAIFSTVSYSKAGSVIRMIEHCLTPETFRQGISQYVANHGNQTSEPDYLFRALQEQYENEVESPEFDVKTVLDTWSTQKGYPVITVSRNYSQGQTIVRQERFLRNMSESPTDTHDYKWWVPLTYTTQSQLDFNTTTAKTWLEASQDSSLVDVSAASNEWILFNIQETGFYRVNYDARNWALLTNYLNSESFTNIHVLNRAQLLDDAFNLARAGVLNYGTALSLTKYLARETDYIPWYSALTGFNYINRRIRGMSEYDHHTFKKYILKLFEHVQDSLGYDELEIDSHTTKINRNLIMSWLCNYEVKSCTDYATREFAALMDNPDSYYISPNLKSVVYCNGLRFGGEEEWDFLWNRYLNHNVNTEQVIILGVLGCTKNETLAHRMRLLHTGESNNVKTQQVVIMGALAAPRMRLLRTGGSNNVNNEQVIILGVLGCTKNETLAHSNNNSTSSIVSVISGISGSISSQEEVDRLKQFISDVVAQEFGVNVATSALNSLRTAENNLLWLNTYGSTIMTWIKQQDYRLPTGIVPDNYYVVLKPNLDGDTFQFEGRVNILINVTENTDRITLHADDLDIDDETIHIQGGSEVSVVTVTRDTIRHFYDLKLNQELLAGRSYRILLFYKGYHREDMAGFYRSYYYKNGEKRWLASSQFQPTSARRAFPCFDEPELKAKFRVTIGRTNDTHALSNMPVQSTVIDELEPNIEWDNFQETPMPISTYLIAFVVSDFVNLSSSDGFYSTWQRADAISQAQYSIDVSPLIMKSLENFTELDYFLPKMDQVAVPDFSAGAMENWGLVTYREQYILHEEGVSTSINKQSVATIIAHEFAHKWFGNLVSPTWWRYTWLNEGFARYFQFFTTHTVETTWRMEDQFVVRQVHTSLSSDSLEPAHALSADVGSPSSVSSIFSTITYNKGASVIRMMEHFMTHETFRKGLSSYLAAHGNRTAEPDDLFAILDSQYLQDFPNRPVSVKTVMDTWTLQSGHPVITITRNYISGAITVTQERFYLRRSGDSTDTHDYKWWVPLTYTSNTNRDFLSTTTRTWMNSASSQITINNLGASANDWVIFNNLNNTFVAGFYRVNYDAQNWALLANYLNSESFTNIHVLNRAQLLDDAFNLARAEILDYTTALEITKYLSRETDYIPWFSALTGFTYLDRRFREIWRLQLYYDDHTTKLNRNLILTWLCNYGVEDCTNMAKSEFNKLLLDSEYRVTPDLKTVVYCNALRYGGEEEWNFLWNRYLTHNVNTEQVLILGVLGCTRNETIAHRYLRKTITSDSGIRSQDISSVYPSVYNNIYGVDFAINFLSQNFRDIIEFNASVPSVVAGIAGAISSQEQLNKLEQFINDNAEELGSSITTSALNNLQTAKINLDWLNTHGSTIMTWIKQQNYRLPTHIVPYHYNVVLQPNLDDDTFQFTGRVEISFNVTETTDRIQLHADDLEIDNTTIAVEPLTIWGEFDNFTTTVDSLRHIYDIKLSDYLLTGHRYRLHLNYKGYHREDMAGFYRSYYYRNGVKRWLASTQFQATSARRAFPCFDEPALKAHFKVSVARTPDRHVLSNMPLENSEYDDVTGLWWDHFQETPMPMSTYLVAFVVSDFVNLTSDDGKYSTWQRSDAVDQAQYSIDVSPSVMAALENFTELDYFLPKVDQVAIPDFSAGAMENWGLVTYRERNILLVEGVTPFSYKRFVLQVIAHEFAHKWFGNLVSPLWWRYLWISEGFARYFQYFTPAEVEPDWRMEEQFVVDQVHSSLISDSLANTHAMSSDVGSPSDIRTIFGTISYNKGNDSATPDHLFESLGAIPEGLSVKTVLDTWSLQEGYPLITVSRIYDSSNIYRSVSVHQERFYLKSSERISNTQENRWWVPLTYTSQSELNFNSTTTRDWLRASQENSLITDININSTEWVIFNIQETGFYRVNYDDTNWNLIISHLNSDQFTDIHVLNRAQLLDDSLNLARAGILNYNTALNLTLYLTRESDYIPWYTALSSFTFLDRRLRGLGDTEHSYFKDYVLRIMETARQVLGLSEETNESLVTKLHRNQILTWQCNFGVQSCIDMASSELVKLMDDPDNYLVAPDLKTIVYCNALRYGGEEEWNFLWDRYLTHNVNSEQMIILGALGCTRNETLAHSNGGVDLIATILTGIAEHVSTRDQAEEIRNFIEENQANLGIAVGASQQALETVEENLAWLAQNGEEISNWLSVSLPSTTPAPPLTTPPSGAGIGKAELEEVNPHLRGGRVENHLGKTTPSSPDRDSNLDLPVLSSLAQHDKRNECNAGRISKRTDLRFIISPHQNLKATHPHSIESTKDNLSL</sequence>
<evidence type="ECO:0000259" key="28">
    <source>
        <dbReference type="Pfam" id="PF11838"/>
    </source>
</evidence>
<dbReference type="GO" id="GO:0098552">
    <property type="term" value="C:side of membrane"/>
    <property type="evidence" value="ECO:0007669"/>
    <property type="project" value="UniProtKB-KW"/>
</dbReference>
<evidence type="ECO:0000256" key="23">
    <source>
        <dbReference type="PIRSR" id="PIRSR634016-3"/>
    </source>
</evidence>
<keyword evidence="20" id="KW-0325">Glycoprotein</keyword>
<feature type="binding site" evidence="23">
    <location>
        <position position="1247"/>
    </location>
    <ligand>
        <name>Zn(2+)</name>
        <dbReference type="ChEBI" id="CHEBI:29105"/>
        <note>catalytic</note>
    </ligand>
</feature>
<keyword evidence="17" id="KW-0482">Metalloprotease</keyword>
<comment type="subcellular location">
    <subcellularLocation>
        <location evidence="3">Cell membrane</location>
        <topology evidence="3">Lipid-anchor</topology>
        <topology evidence="3">GPI-anchor</topology>
    </subcellularLocation>
    <subcellularLocation>
        <location evidence="2">Membrane</location>
        <topology evidence="2">Single-pass type II membrane protein</topology>
    </subcellularLocation>
</comment>
<dbReference type="FunFam" id="2.60.40.1910:FF:000008">
    <property type="entry name" value="Aminopeptidase"/>
    <property type="match status" value="3"/>
</dbReference>
<evidence type="ECO:0000256" key="14">
    <source>
        <dbReference type="ARBA" id="ARBA00022833"/>
    </source>
</evidence>
<comment type="cofactor">
    <cofactor evidence="23">
        <name>Zn(2+)</name>
        <dbReference type="ChEBI" id="CHEBI:29105"/>
    </cofactor>
    <text evidence="23">Binds 1 zinc ion per subunit.</text>
</comment>
<protein>
    <recommendedName>
        <fullName evidence="6">Aminopeptidase N</fullName>
        <ecNumber evidence="5">3.4.11.2</ecNumber>
    </recommendedName>
</protein>
<evidence type="ECO:0000256" key="6">
    <source>
        <dbReference type="ARBA" id="ARBA00015611"/>
    </source>
</evidence>
<dbReference type="FunFam" id="1.25.50.20:FF:000001">
    <property type="entry name" value="Aminopeptidase"/>
    <property type="match status" value="1"/>
</dbReference>
<dbReference type="Gene3D" id="2.60.40.1910">
    <property type="match status" value="3"/>
</dbReference>
<evidence type="ECO:0000259" key="29">
    <source>
        <dbReference type="Pfam" id="PF17900"/>
    </source>
</evidence>
<dbReference type="EMBL" id="OC318145">
    <property type="protein sequence ID" value="CAD7400776.1"/>
    <property type="molecule type" value="Genomic_DNA"/>
</dbReference>
<evidence type="ECO:0000256" key="22">
    <source>
        <dbReference type="PIRSR" id="PIRSR634016-1"/>
    </source>
</evidence>
<evidence type="ECO:0000256" key="21">
    <source>
        <dbReference type="ARBA" id="ARBA00023288"/>
    </source>
</evidence>
<keyword evidence="16" id="KW-1133">Transmembrane helix</keyword>
<feature type="domain" description="ERAP1-like C-terminal" evidence="28">
    <location>
        <begin position="585"/>
        <end position="909"/>
    </location>
</feature>
<dbReference type="GO" id="GO:0042277">
    <property type="term" value="F:peptide binding"/>
    <property type="evidence" value="ECO:0007669"/>
    <property type="project" value="TreeGrafter"/>
</dbReference>
<feature type="compositionally biased region" description="Basic and acidic residues" evidence="25">
    <location>
        <begin position="2711"/>
        <end position="2722"/>
    </location>
</feature>
<dbReference type="InterPro" id="IPR050344">
    <property type="entry name" value="Peptidase_M1_aminopeptidases"/>
</dbReference>
<name>A0A7R9CQJ6_TIMCR</name>
<proteinExistence type="inferred from homology"/>
<dbReference type="FunFam" id="1.10.390.10:FF:000019">
    <property type="entry name" value="Aminopeptidase"/>
    <property type="match status" value="2"/>
</dbReference>
<evidence type="ECO:0000256" key="19">
    <source>
        <dbReference type="ARBA" id="ARBA00023157"/>
    </source>
</evidence>
<keyword evidence="10" id="KW-0812">Transmembrane</keyword>